<protein>
    <submittedName>
        <fullName evidence="1">Uncharacterized protein</fullName>
    </submittedName>
</protein>
<reference evidence="1" key="2">
    <citation type="submission" date="2015-06" db="UniProtKB">
        <authorList>
            <consortium name="EnsemblMetazoa"/>
        </authorList>
    </citation>
    <scope>IDENTIFICATION</scope>
</reference>
<dbReference type="EMBL" id="CAQQ02391159">
    <property type="status" value="NOT_ANNOTATED_CDS"/>
    <property type="molecule type" value="Genomic_DNA"/>
</dbReference>
<evidence type="ECO:0000313" key="1">
    <source>
        <dbReference type="EnsemblMetazoa" id="MESCA000974-PA"/>
    </source>
</evidence>
<accession>T1GCG2</accession>
<proteinExistence type="predicted"/>
<keyword evidence="2" id="KW-1185">Reference proteome</keyword>
<evidence type="ECO:0000313" key="2">
    <source>
        <dbReference type="Proteomes" id="UP000015102"/>
    </source>
</evidence>
<dbReference type="HOGENOM" id="CLU_2778745_0_0_1"/>
<dbReference type="EnsemblMetazoa" id="MESCA000974-RA">
    <property type="protein sequence ID" value="MESCA000974-PA"/>
    <property type="gene ID" value="MESCA000974"/>
</dbReference>
<sequence length="69" mass="7418">MTKEQSFGIIGKNSMVIRPGRADDSHCWAKVLTTFGGGEKSGISVAVFATYCFLDVFNWDDMGPGVLTG</sequence>
<dbReference type="AlphaFoldDB" id="T1GCG2"/>
<dbReference type="EMBL" id="CAQQ02391160">
    <property type="status" value="NOT_ANNOTATED_CDS"/>
    <property type="molecule type" value="Genomic_DNA"/>
</dbReference>
<organism evidence="1 2">
    <name type="scientific">Megaselia scalaris</name>
    <name type="common">Humpbacked fly</name>
    <name type="synonym">Phora scalaris</name>
    <dbReference type="NCBI Taxonomy" id="36166"/>
    <lineage>
        <taxon>Eukaryota</taxon>
        <taxon>Metazoa</taxon>
        <taxon>Ecdysozoa</taxon>
        <taxon>Arthropoda</taxon>
        <taxon>Hexapoda</taxon>
        <taxon>Insecta</taxon>
        <taxon>Pterygota</taxon>
        <taxon>Neoptera</taxon>
        <taxon>Endopterygota</taxon>
        <taxon>Diptera</taxon>
        <taxon>Brachycera</taxon>
        <taxon>Muscomorpha</taxon>
        <taxon>Platypezoidea</taxon>
        <taxon>Phoridae</taxon>
        <taxon>Megaseliini</taxon>
        <taxon>Megaselia</taxon>
    </lineage>
</organism>
<dbReference type="Proteomes" id="UP000015102">
    <property type="component" value="Unassembled WGS sequence"/>
</dbReference>
<reference evidence="2" key="1">
    <citation type="submission" date="2013-02" db="EMBL/GenBank/DDBJ databases">
        <authorList>
            <person name="Hughes D."/>
        </authorList>
    </citation>
    <scope>NUCLEOTIDE SEQUENCE</scope>
    <source>
        <strain>Durham</strain>
        <strain evidence="2">NC isolate 2 -- Noor lab</strain>
    </source>
</reference>
<name>T1GCG2_MEGSC</name>